<dbReference type="InterPro" id="IPR050205">
    <property type="entry name" value="CDPK_Ser/Thr_kinases"/>
</dbReference>
<dbReference type="InParanoid" id="A0A0V0QDI8"/>
<dbReference type="Proteomes" id="UP000054937">
    <property type="component" value="Unassembled WGS sequence"/>
</dbReference>
<keyword evidence="9 18" id="KW-0418">Kinase</keyword>
<evidence type="ECO:0000256" key="6">
    <source>
        <dbReference type="ARBA" id="ARBA00022723"/>
    </source>
</evidence>
<evidence type="ECO:0000256" key="12">
    <source>
        <dbReference type="ARBA" id="ARBA00024334"/>
    </source>
</evidence>
<feature type="domain" description="EF-hand" evidence="17">
    <location>
        <begin position="587"/>
        <end position="622"/>
    </location>
</feature>
<organism evidence="18 19">
    <name type="scientific">Pseudocohnilembus persalinus</name>
    <name type="common">Ciliate</name>
    <dbReference type="NCBI Taxonomy" id="266149"/>
    <lineage>
        <taxon>Eukaryota</taxon>
        <taxon>Sar</taxon>
        <taxon>Alveolata</taxon>
        <taxon>Ciliophora</taxon>
        <taxon>Intramacronucleata</taxon>
        <taxon>Oligohymenophorea</taxon>
        <taxon>Scuticociliatia</taxon>
        <taxon>Philasterida</taxon>
        <taxon>Pseudocohnilembidae</taxon>
        <taxon>Pseudocohnilembus</taxon>
    </lineage>
</organism>
<feature type="region of interest" description="Disordered" evidence="15">
    <location>
        <begin position="533"/>
        <end position="558"/>
    </location>
</feature>
<evidence type="ECO:0000259" key="17">
    <source>
        <dbReference type="PROSITE" id="PS50222"/>
    </source>
</evidence>
<evidence type="ECO:0000256" key="3">
    <source>
        <dbReference type="ARBA" id="ARBA00012513"/>
    </source>
</evidence>
<evidence type="ECO:0000313" key="18">
    <source>
        <dbReference type="EMBL" id="KRX00275.1"/>
    </source>
</evidence>
<evidence type="ECO:0000256" key="14">
    <source>
        <dbReference type="ARBA" id="ARBA00048679"/>
    </source>
</evidence>
<evidence type="ECO:0000256" key="15">
    <source>
        <dbReference type="SAM" id="MobiDB-lite"/>
    </source>
</evidence>
<dbReference type="PROSITE" id="PS00018">
    <property type="entry name" value="EF_HAND_1"/>
    <property type="match status" value="4"/>
</dbReference>
<feature type="compositionally biased region" description="Low complexity" evidence="15">
    <location>
        <begin position="540"/>
        <end position="552"/>
    </location>
</feature>
<evidence type="ECO:0000256" key="13">
    <source>
        <dbReference type="ARBA" id="ARBA00047899"/>
    </source>
</evidence>
<dbReference type="InterPro" id="IPR018247">
    <property type="entry name" value="EF_Hand_1_Ca_BS"/>
</dbReference>
<protein>
    <recommendedName>
        <fullName evidence="3">non-specific serine/threonine protein kinase</fullName>
        <ecNumber evidence="3">2.7.11.1</ecNumber>
    </recommendedName>
</protein>
<dbReference type="InterPro" id="IPR011009">
    <property type="entry name" value="Kinase-like_dom_sf"/>
</dbReference>
<dbReference type="PROSITE" id="PS00108">
    <property type="entry name" value="PROTEIN_KINASE_ST"/>
    <property type="match status" value="1"/>
</dbReference>
<sequence>MQVIQKNCREYKDLDENYTSFNLLKLHLEQIYPDIDVTEFQKLLVQEWKQRKCSKDSQAENGAKKPQKYKNVVINKRWFIHAEKKNLLEVYDYKKKINIGSGGFGSVFKVTLASDPNVIRSIKQIEKYKLENDQEQFVNEIQNLMKLDHPNIIRLYEIFESRSYVYLVQEYCEGGELFDKIIERNNFDEKLAKKVFKQVVQAVNYCHINGIIHGDLKPENILFIDNQEDEIIKIIDFGFSFDKNRKQRICGTGYYMSQELKNHEEDLNCDQWALGIILYVMMTGKPPQKKIVDQNNRSKIIFYVDYEDENLTEGAIEIIKGCLKPSDQRLTSSQLLNSQWLQLQEEDDQQNCQQNDAQLQKQKSDKMKQVLENLNQFTKTNQLQQIIMTHMSVLLREKDILDLHKIFKQLDKNQDGYLSLQELQEGFQNEDVLQDEESKQKIQEVFEKLDLNNSGSIDYSEFIAASLQLQQHFQENQLKYIFNYIDTDKNGKLSLQELKQYIQNQITLVENQDQQQFQQQKEQNEVNQIVSLKDIDGKENNGSNKNNNNDGKQYNKDQNNDQFDIEMEQEQSLSIINNDRDQLTPKNLEHYLDRIMKKIDKNGDGEIDFEEFLQMMQHVETKEFINKFESQQQNSLSQFLLSQN</sequence>
<dbReference type="EMBL" id="LDAU01000194">
    <property type="protein sequence ID" value="KRX00275.1"/>
    <property type="molecule type" value="Genomic_DNA"/>
</dbReference>
<dbReference type="EC" id="2.7.11.1" evidence="3"/>
<evidence type="ECO:0000256" key="8">
    <source>
        <dbReference type="ARBA" id="ARBA00022741"/>
    </source>
</evidence>
<keyword evidence="7" id="KW-0677">Repeat</keyword>
<evidence type="ECO:0000256" key="11">
    <source>
        <dbReference type="ARBA" id="ARBA00022840"/>
    </source>
</evidence>
<dbReference type="Pfam" id="PF13499">
    <property type="entry name" value="EF-hand_7"/>
    <property type="match status" value="1"/>
</dbReference>
<dbReference type="InterPro" id="IPR000719">
    <property type="entry name" value="Prot_kinase_dom"/>
</dbReference>
<keyword evidence="11" id="KW-0067">ATP-binding</keyword>
<keyword evidence="5" id="KW-0808">Transferase</keyword>
<evidence type="ECO:0000256" key="5">
    <source>
        <dbReference type="ARBA" id="ARBA00022679"/>
    </source>
</evidence>
<dbReference type="Gene3D" id="1.10.510.10">
    <property type="entry name" value="Transferase(Phosphotransferase) domain 1"/>
    <property type="match status" value="1"/>
</dbReference>
<dbReference type="InterPro" id="IPR008271">
    <property type="entry name" value="Ser/Thr_kinase_AS"/>
</dbReference>
<comment type="catalytic activity">
    <reaction evidence="14">
        <text>L-seryl-[protein] + ATP = O-phospho-L-seryl-[protein] + ADP + H(+)</text>
        <dbReference type="Rhea" id="RHEA:17989"/>
        <dbReference type="Rhea" id="RHEA-COMP:9863"/>
        <dbReference type="Rhea" id="RHEA-COMP:11604"/>
        <dbReference type="ChEBI" id="CHEBI:15378"/>
        <dbReference type="ChEBI" id="CHEBI:29999"/>
        <dbReference type="ChEBI" id="CHEBI:30616"/>
        <dbReference type="ChEBI" id="CHEBI:83421"/>
        <dbReference type="ChEBI" id="CHEBI:456216"/>
        <dbReference type="EC" id="2.7.11.1"/>
    </reaction>
</comment>
<dbReference type="PROSITE" id="PS50011">
    <property type="entry name" value="PROTEIN_KINASE_DOM"/>
    <property type="match status" value="1"/>
</dbReference>
<dbReference type="GO" id="GO:0004674">
    <property type="term" value="F:protein serine/threonine kinase activity"/>
    <property type="evidence" value="ECO:0007669"/>
    <property type="project" value="UniProtKB-KW"/>
</dbReference>
<evidence type="ECO:0000256" key="9">
    <source>
        <dbReference type="ARBA" id="ARBA00022777"/>
    </source>
</evidence>
<evidence type="ECO:0000256" key="10">
    <source>
        <dbReference type="ARBA" id="ARBA00022837"/>
    </source>
</evidence>
<dbReference type="SMART" id="SM00220">
    <property type="entry name" value="S_TKc"/>
    <property type="match status" value="1"/>
</dbReference>
<keyword evidence="4" id="KW-0723">Serine/threonine-protein kinase</keyword>
<comment type="subunit">
    <text evidence="2">Monomer.</text>
</comment>
<dbReference type="Gene3D" id="1.10.238.10">
    <property type="entry name" value="EF-hand"/>
    <property type="match status" value="3"/>
</dbReference>
<gene>
    <name evidence="18" type="ORF">PPERSA_10774</name>
</gene>
<feature type="domain" description="EF-hand" evidence="17">
    <location>
        <begin position="437"/>
        <end position="472"/>
    </location>
</feature>
<proteinExistence type="inferred from homology"/>
<dbReference type="PROSITE" id="PS50222">
    <property type="entry name" value="EF_HAND_2"/>
    <property type="match status" value="4"/>
</dbReference>
<dbReference type="FunFam" id="1.10.510.10:FF:000571">
    <property type="entry name" value="Maternal embryonic leucine zipper kinase"/>
    <property type="match status" value="1"/>
</dbReference>
<accession>A0A0V0QDI8</accession>
<keyword evidence="8" id="KW-0547">Nucleotide-binding</keyword>
<dbReference type="GO" id="GO:0005509">
    <property type="term" value="F:calcium ion binding"/>
    <property type="evidence" value="ECO:0007669"/>
    <property type="project" value="InterPro"/>
</dbReference>
<evidence type="ECO:0000256" key="7">
    <source>
        <dbReference type="ARBA" id="ARBA00022737"/>
    </source>
</evidence>
<dbReference type="GO" id="GO:0005524">
    <property type="term" value="F:ATP binding"/>
    <property type="evidence" value="ECO:0007669"/>
    <property type="project" value="UniProtKB-KW"/>
</dbReference>
<dbReference type="SMART" id="SM00054">
    <property type="entry name" value="EFh"/>
    <property type="match status" value="4"/>
</dbReference>
<dbReference type="Pfam" id="PF00036">
    <property type="entry name" value="EF-hand_1"/>
    <property type="match status" value="1"/>
</dbReference>
<comment type="similarity">
    <text evidence="12">Belongs to the protein kinase superfamily. Ser/Thr protein kinase family. CDPK subfamily.</text>
</comment>
<dbReference type="CDD" id="cd00051">
    <property type="entry name" value="EFh"/>
    <property type="match status" value="2"/>
</dbReference>
<dbReference type="InterPro" id="IPR002048">
    <property type="entry name" value="EF_hand_dom"/>
</dbReference>
<dbReference type="Gene3D" id="3.30.200.20">
    <property type="entry name" value="Phosphorylase Kinase, domain 1"/>
    <property type="match status" value="1"/>
</dbReference>
<keyword evidence="10" id="KW-0106">Calcium</keyword>
<dbReference type="PANTHER" id="PTHR24349">
    <property type="entry name" value="SERINE/THREONINE-PROTEIN KINASE"/>
    <property type="match status" value="1"/>
</dbReference>
<evidence type="ECO:0000259" key="16">
    <source>
        <dbReference type="PROSITE" id="PS50011"/>
    </source>
</evidence>
<evidence type="ECO:0000256" key="4">
    <source>
        <dbReference type="ARBA" id="ARBA00022527"/>
    </source>
</evidence>
<evidence type="ECO:0000313" key="19">
    <source>
        <dbReference type="Proteomes" id="UP000054937"/>
    </source>
</evidence>
<dbReference type="SUPFAM" id="SSF47473">
    <property type="entry name" value="EF-hand"/>
    <property type="match status" value="1"/>
</dbReference>
<name>A0A0V0QDI8_PSEPJ</name>
<keyword evidence="19" id="KW-1185">Reference proteome</keyword>
<dbReference type="OrthoDB" id="40902at2759"/>
<evidence type="ECO:0000256" key="1">
    <source>
        <dbReference type="ARBA" id="ARBA00001946"/>
    </source>
</evidence>
<dbReference type="SUPFAM" id="SSF56112">
    <property type="entry name" value="Protein kinase-like (PK-like)"/>
    <property type="match status" value="1"/>
</dbReference>
<evidence type="ECO:0000256" key="2">
    <source>
        <dbReference type="ARBA" id="ARBA00011245"/>
    </source>
</evidence>
<dbReference type="FunFam" id="3.30.200.20:FF:000315">
    <property type="entry name" value="Calcium-dependent protein kinase 3"/>
    <property type="match status" value="1"/>
</dbReference>
<comment type="cofactor">
    <cofactor evidence="1">
        <name>Mg(2+)</name>
        <dbReference type="ChEBI" id="CHEBI:18420"/>
    </cofactor>
</comment>
<dbReference type="Pfam" id="PF13405">
    <property type="entry name" value="EF-hand_6"/>
    <property type="match status" value="1"/>
</dbReference>
<dbReference type="InterPro" id="IPR011992">
    <property type="entry name" value="EF-hand-dom_pair"/>
</dbReference>
<keyword evidence="6" id="KW-0479">Metal-binding</keyword>
<feature type="domain" description="EF-hand" evidence="17">
    <location>
        <begin position="398"/>
        <end position="433"/>
    </location>
</feature>
<dbReference type="AlphaFoldDB" id="A0A0V0QDI8"/>
<comment type="catalytic activity">
    <reaction evidence="13">
        <text>L-threonyl-[protein] + ATP = O-phospho-L-threonyl-[protein] + ADP + H(+)</text>
        <dbReference type="Rhea" id="RHEA:46608"/>
        <dbReference type="Rhea" id="RHEA-COMP:11060"/>
        <dbReference type="Rhea" id="RHEA-COMP:11605"/>
        <dbReference type="ChEBI" id="CHEBI:15378"/>
        <dbReference type="ChEBI" id="CHEBI:30013"/>
        <dbReference type="ChEBI" id="CHEBI:30616"/>
        <dbReference type="ChEBI" id="CHEBI:61977"/>
        <dbReference type="ChEBI" id="CHEBI:456216"/>
        <dbReference type="EC" id="2.7.11.1"/>
    </reaction>
</comment>
<reference evidence="18 19" key="1">
    <citation type="journal article" date="2015" name="Sci. Rep.">
        <title>Genome of the facultative scuticociliatosis pathogen Pseudocohnilembus persalinus provides insight into its virulence through horizontal gene transfer.</title>
        <authorList>
            <person name="Xiong J."/>
            <person name="Wang G."/>
            <person name="Cheng J."/>
            <person name="Tian M."/>
            <person name="Pan X."/>
            <person name="Warren A."/>
            <person name="Jiang C."/>
            <person name="Yuan D."/>
            <person name="Miao W."/>
        </authorList>
    </citation>
    <scope>NUCLEOTIDE SEQUENCE [LARGE SCALE GENOMIC DNA]</scope>
    <source>
        <strain evidence="18">36N120E</strain>
    </source>
</reference>
<dbReference type="Pfam" id="PF00069">
    <property type="entry name" value="Pkinase"/>
    <property type="match status" value="1"/>
</dbReference>
<feature type="domain" description="EF-hand" evidence="17">
    <location>
        <begin position="473"/>
        <end position="508"/>
    </location>
</feature>
<feature type="domain" description="Protein kinase" evidence="16">
    <location>
        <begin position="93"/>
        <end position="341"/>
    </location>
</feature>
<comment type="caution">
    <text evidence="18">The sequence shown here is derived from an EMBL/GenBank/DDBJ whole genome shotgun (WGS) entry which is preliminary data.</text>
</comment>